<name>A0A521CBB9_9FLAO</name>
<evidence type="ECO:0000313" key="2">
    <source>
        <dbReference type="Proteomes" id="UP000316916"/>
    </source>
</evidence>
<dbReference type="EMBL" id="FXTC01000002">
    <property type="protein sequence ID" value="SMO56747.1"/>
    <property type="molecule type" value="Genomic_DNA"/>
</dbReference>
<dbReference type="Proteomes" id="UP000316916">
    <property type="component" value="Unassembled WGS sequence"/>
</dbReference>
<accession>A0A521CBB9</accession>
<gene>
    <name evidence="1" type="ORF">SAMN06265171_102673</name>
</gene>
<sequence>MSKRKLLIHEVFKKAEKDFPNKSTKSGWASELSDYFENAWNFIIHERTFTRYYNACIRDDKDPDIKDKEILDKLSQYIGCKDFLDFSRTFVKEEEDTNKTTIKITVDEDEESLSEKFSKLNINITNEQHFKMPDFIKQNGLGILEIAFLLCLVTGNVLFSGSKKVNGNYSSPLSFMPTITPMEEKKYMYWNGERYIGTDSSYISPGINVVAMNSHKLKHFKRIMRKDTLADVNALGKIWYSKYNNGVEFFTDDGIDPDNGRELRKVTSLIIYKYAGKHKDSIEIEE</sequence>
<evidence type="ECO:0000313" key="1">
    <source>
        <dbReference type="EMBL" id="SMO56747.1"/>
    </source>
</evidence>
<dbReference type="RefSeq" id="WP_142717552.1">
    <property type="nucleotide sequence ID" value="NZ_FXTC01000002.1"/>
</dbReference>
<organism evidence="1 2">
    <name type="scientific">Chryseobacterium rhizoplanae</name>
    <dbReference type="NCBI Taxonomy" id="1609531"/>
    <lineage>
        <taxon>Bacteria</taxon>
        <taxon>Pseudomonadati</taxon>
        <taxon>Bacteroidota</taxon>
        <taxon>Flavobacteriia</taxon>
        <taxon>Flavobacteriales</taxon>
        <taxon>Weeksellaceae</taxon>
        <taxon>Chryseobacterium group</taxon>
        <taxon>Chryseobacterium</taxon>
    </lineage>
</organism>
<keyword evidence="2" id="KW-1185">Reference proteome</keyword>
<protein>
    <submittedName>
        <fullName evidence="1">Uncharacterized protein</fullName>
    </submittedName>
</protein>
<dbReference type="AlphaFoldDB" id="A0A521CBB9"/>
<reference evidence="1 2" key="1">
    <citation type="submission" date="2017-05" db="EMBL/GenBank/DDBJ databases">
        <authorList>
            <person name="Varghese N."/>
            <person name="Submissions S."/>
        </authorList>
    </citation>
    <scope>NUCLEOTIDE SEQUENCE [LARGE SCALE GENOMIC DNA]</scope>
    <source>
        <strain evidence="1 2">DSM 29371</strain>
    </source>
</reference>
<proteinExistence type="predicted"/>